<dbReference type="GO" id="GO:0016020">
    <property type="term" value="C:membrane"/>
    <property type="evidence" value="ECO:0007669"/>
    <property type="project" value="InterPro"/>
</dbReference>
<gene>
    <name evidence="2" type="ORF">NYR02_03765</name>
</gene>
<evidence type="ECO:0000313" key="3">
    <source>
        <dbReference type="Proteomes" id="UP001147830"/>
    </source>
</evidence>
<feature type="domain" description="FMN-binding" evidence="1">
    <location>
        <begin position="85"/>
        <end position="165"/>
    </location>
</feature>
<reference evidence="2" key="2">
    <citation type="submission" date="2022-08" db="EMBL/GenBank/DDBJ databases">
        <authorList>
            <person name="Dong C."/>
        </authorList>
    </citation>
    <scope>NUCLEOTIDE SEQUENCE</scope>
    <source>
        <strain evidence="2">59MF3M-4</strain>
    </source>
</reference>
<dbReference type="Proteomes" id="UP001147830">
    <property type="component" value="Unassembled WGS sequence"/>
</dbReference>
<protein>
    <submittedName>
        <fullName evidence="2">FMN-binding protein</fullName>
    </submittedName>
</protein>
<dbReference type="SMART" id="SM00900">
    <property type="entry name" value="FMN_bind"/>
    <property type="match status" value="1"/>
</dbReference>
<organism evidence="2 3">
    <name type="scientific">Thalassolituus pacificus</name>
    <dbReference type="NCBI Taxonomy" id="2975440"/>
    <lineage>
        <taxon>Bacteria</taxon>
        <taxon>Pseudomonadati</taxon>
        <taxon>Pseudomonadota</taxon>
        <taxon>Gammaproteobacteria</taxon>
        <taxon>Oceanospirillales</taxon>
        <taxon>Oceanospirillaceae</taxon>
        <taxon>Thalassolituus</taxon>
    </lineage>
</organism>
<keyword evidence="3" id="KW-1185">Reference proteome</keyword>
<dbReference type="Pfam" id="PF04205">
    <property type="entry name" value="FMN_bind"/>
    <property type="match status" value="1"/>
</dbReference>
<dbReference type="GO" id="GO:0010181">
    <property type="term" value="F:FMN binding"/>
    <property type="evidence" value="ECO:0007669"/>
    <property type="project" value="InterPro"/>
</dbReference>
<comment type="caution">
    <text evidence="2">The sequence shown here is derived from an EMBL/GenBank/DDBJ whole genome shotgun (WGS) entry which is preliminary data.</text>
</comment>
<evidence type="ECO:0000259" key="1">
    <source>
        <dbReference type="SMART" id="SM00900"/>
    </source>
</evidence>
<dbReference type="EMBL" id="JAOANI010000012">
    <property type="protein sequence ID" value="MCT7358137.1"/>
    <property type="molecule type" value="Genomic_DNA"/>
</dbReference>
<sequence length="176" mass="19889">MRLLRVVLPLILLLSSAVALGKGTYLTLPQLLNDWFPAGQEARTLWLSTEQKDLAREHIRYDLRQARVKYWAHNGKNLWVLSEIGKEKPITFAVLTHNGVLERIEVMVFREIRGDEIRLPAFTAQFAQLKLTGNGELSGNIDGISGATYSVRSMEKVAKLALLLDRWAATPDENLH</sequence>
<evidence type="ECO:0000313" key="2">
    <source>
        <dbReference type="EMBL" id="MCT7358137.1"/>
    </source>
</evidence>
<dbReference type="AlphaFoldDB" id="A0A9X2WEB7"/>
<reference evidence="2" key="1">
    <citation type="journal article" date="2022" name="Front. Microbiol.">
        <title>Genome-based taxonomic rearrangement of Oceanobacter-related bacteria including the description of Thalassolituus hydrocarbonoclasticus sp. nov. and Thalassolituus pacificus sp. nov. and emended description of the genus Thalassolituus.</title>
        <authorList>
            <person name="Dong C."/>
            <person name="Wei L."/>
            <person name="Wang J."/>
            <person name="Lai Q."/>
            <person name="Huang Z."/>
            <person name="Shao Z."/>
        </authorList>
    </citation>
    <scope>NUCLEOTIDE SEQUENCE</scope>
    <source>
        <strain evidence="2">59MF3M-4</strain>
    </source>
</reference>
<name>A0A9X2WEB7_9GAMM</name>
<accession>A0A9X2WEB7</accession>
<dbReference type="InterPro" id="IPR007329">
    <property type="entry name" value="FMN-bd"/>
</dbReference>
<proteinExistence type="predicted"/>
<dbReference type="RefSeq" id="WP_260975058.1">
    <property type="nucleotide sequence ID" value="NZ_JAOANI010000012.1"/>
</dbReference>